<dbReference type="Pfam" id="PF00239">
    <property type="entry name" value="Resolvase"/>
    <property type="match status" value="1"/>
</dbReference>
<feature type="domain" description="Recombinase" evidence="2">
    <location>
        <begin position="170"/>
        <end position="316"/>
    </location>
</feature>
<dbReference type="Pfam" id="PF07508">
    <property type="entry name" value="Recombinase"/>
    <property type="match status" value="1"/>
</dbReference>
<dbReference type="Gene3D" id="3.40.50.1390">
    <property type="entry name" value="Resolvase, N-terminal catalytic domain"/>
    <property type="match status" value="1"/>
</dbReference>
<evidence type="ECO:0000313" key="4">
    <source>
        <dbReference type="Proteomes" id="UP000266172"/>
    </source>
</evidence>
<accession>A0A395VCU5</accession>
<dbReference type="PROSITE" id="PS51737">
    <property type="entry name" value="RECOMBINASE_DNA_BIND"/>
    <property type="match status" value="1"/>
</dbReference>
<dbReference type="GO" id="GO:0000150">
    <property type="term" value="F:DNA strand exchange activity"/>
    <property type="evidence" value="ECO:0007669"/>
    <property type="project" value="InterPro"/>
</dbReference>
<protein>
    <recommendedName>
        <fullName evidence="2">Recombinase domain-containing protein</fullName>
    </recommendedName>
</protein>
<dbReference type="Gene3D" id="3.90.1750.20">
    <property type="entry name" value="Putative Large Serine Recombinase, Chain B, Domain 2"/>
    <property type="match status" value="1"/>
</dbReference>
<dbReference type="InterPro" id="IPR011109">
    <property type="entry name" value="DNA_bind_recombinase_dom"/>
</dbReference>
<dbReference type="InterPro" id="IPR025827">
    <property type="entry name" value="Zn_ribbon_recom_dom"/>
</dbReference>
<dbReference type="InterPro" id="IPR038109">
    <property type="entry name" value="DNA_bind_recomb_sf"/>
</dbReference>
<dbReference type="PANTHER" id="PTHR30461">
    <property type="entry name" value="DNA-INVERTASE FROM LAMBDOID PROPHAGE"/>
    <property type="match status" value="1"/>
</dbReference>
<dbReference type="AlphaFoldDB" id="A0A395VCU5"/>
<dbReference type="InterPro" id="IPR036162">
    <property type="entry name" value="Resolvase-like_N_sf"/>
</dbReference>
<reference evidence="3 4" key="1">
    <citation type="submission" date="2018-08" db="EMBL/GenBank/DDBJ databases">
        <title>A genome reference for cultivated species of the human gut microbiota.</title>
        <authorList>
            <person name="Zou Y."/>
            <person name="Xue W."/>
            <person name="Luo G."/>
        </authorList>
    </citation>
    <scope>NUCLEOTIDE SEQUENCE [LARGE SCALE GENOMIC DNA]</scope>
    <source>
        <strain evidence="3 4">AF22-12AC</strain>
    </source>
</reference>
<evidence type="ECO:0000313" key="3">
    <source>
        <dbReference type="EMBL" id="RGS42378.1"/>
    </source>
</evidence>
<evidence type="ECO:0000256" key="1">
    <source>
        <dbReference type="SAM" id="Coils"/>
    </source>
</evidence>
<organism evidence="3 4">
    <name type="scientific">Roseburia hominis</name>
    <dbReference type="NCBI Taxonomy" id="301301"/>
    <lineage>
        <taxon>Bacteria</taxon>
        <taxon>Bacillati</taxon>
        <taxon>Bacillota</taxon>
        <taxon>Clostridia</taxon>
        <taxon>Lachnospirales</taxon>
        <taxon>Lachnospiraceae</taxon>
        <taxon>Roseburia</taxon>
    </lineage>
</organism>
<dbReference type="SMART" id="SM00857">
    <property type="entry name" value="Resolvase"/>
    <property type="match status" value="1"/>
</dbReference>
<comment type="caution">
    <text evidence="3">The sequence shown here is derived from an EMBL/GenBank/DDBJ whole genome shotgun (WGS) entry which is preliminary data.</text>
</comment>
<dbReference type="GO" id="GO:0003677">
    <property type="term" value="F:DNA binding"/>
    <property type="evidence" value="ECO:0007669"/>
    <property type="project" value="InterPro"/>
</dbReference>
<dbReference type="InterPro" id="IPR006119">
    <property type="entry name" value="Resolv_N"/>
</dbReference>
<evidence type="ECO:0000259" key="2">
    <source>
        <dbReference type="PROSITE" id="PS51737"/>
    </source>
</evidence>
<proteinExistence type="predicted"/>
<dbReference type="RefSeq" id="WP_118096618.1">
    <property type="nucleotide sequence ID" value="NZ_DBFVHP010000002.1"/>
</dbReference>
<dbReference type="Proteomes" id="UP000266172">
    <property type="component" value="Unassembled WGS sequence"/>
</dbReference>
<keyword evidence="1" id="KW-0175">Coiled coil</keyword>
<name>A0A395VCU5_9FIRM</name>
<feature type="coiled-coil region" evidence="1">
    <location>
        <begin position="403"/>
        <end position="465"/>
    </location>
</feature>
<dbReference type="PANTHER" id="PTHR30461:SF23">
    <property type="entry name" value="DNA RECOMBINASE-RELATED"/>
    <property type="match status" value="1"/>
</dbReference>
<dbReference type="Pfam" id="PF13408">
    <property type="entry name" value="Zn_ribbon_recom"/>
    <property type="match status" value="1"/>
</dbReference>
<gene>
    <name evidence="3" type="ORF">DWX93_03380</name>
</gene>
<dbReference type="SUPFAM" id="SSF53041">
    <property type="entry name" value="Resolvase-like"/>
    <property type="match status" value="1"/>
</dbReference>
<dbReference type="InterPro" id="IPR050639">
    <property type="entry name" value="SSR_resolvase"/>
</dbReference>
<sequence>MGKQREQKYRTAIYCRLSDEDYEKKREVSESIENQMFICRKYIEERPELEEAEVYIDDGHTGLDYDRAGYIRMMEDVDAGKIDCIITKSLARLGREHAETIRLFKVTFVMKRIRYIAVVDNIDFNGRITSIDIPIKVVMNDNYSMETSNNVRAALKAKAQRGEFIGSFATYGYVKDPKDKNHLIVDPVAAEVVRRIYAEFIDGKDIMMIAHGLNDDKIPCPSEYKRQNGCNYSNNRRLDKTYYWTYSTVKKILLNENENYIGNMVQHRVEKMAYNIKKFSQVEKSEWIRHEATHEPIIEQRDYDMVHKMIRHRWKQMDCSKNINYFAGLLFCGDCGRAMTKSKRKDGTILRCTTYARIGVQYCSQHLIYLQELEELVLQAIQANVNEAIQSMDFEKIRQQKLQTGINDESSRLEMQLEQLERNYRKMIMNLSQELISIDDFNVFKTEYTAQKKMIENRKKVLQKQKDTGKIYMDEYQRWLETFLQHREIKELSREVLVNLIERIDVYENNSVNITFRFKKPHQI</sequence>
<dbReference type="EMBL" id="QRVL01000001">
    <property type="protein sequence ID" value="RGS42378.1"/>
    <property type="molecule type" value="Genomic_DNA"/>
</dbReference>